<dbReference type="Proteomes" id="UP001165524">
    <property type="component" value="Unassembled WGS sequence"/>
</dbReference>
<keyword evidence="2" id="KW-1185">Reference proteome</keyword>
<dbReference type="SUPFAM" id="SSF52833">
    <property type="entry name" value="Thioredoxin-like"/>
    <property type="match status" value="1"/>
</dbReference>
<organism evidence="1 2">
    <name type="scientific">Alcanivorax quisquiliarum</name>
    <dbReference type="NCBI Taxonomy" id="2933565"/>
    <lineage>
        <taxon>Bacteria</taxon>
        <taxon>Pseudomonadati</taxon>
        <taxon>Pseudomonadota</taxon>
        <taxon>Gammaproteobacteria</taxon>
        <taxon>Oceanospirillales</taxon>
        <taxon>Alcanivoracaceae</taxon>
        <taxon>Alcanivorax</taxon>
    </lineage>
</organism>
<dbReference type="InterPro" id="IPR008554">
    <property type="entry name" value="Glutaredoxin-like"/>
</dbReference>
<accession>A0ABT0E3Y7</accession>
<dbReference type="RefSeq" id="WP_246947820.1">
    <property type="nucleotide sequence ID" value="NZ_JALKII010000001.1"/>
</dbReference>
<dbReference type="InterPro" id="IPR036249">
    <property type="entry name" value="Thioredoxin-like_sf"/>
</dbReference>
<dbReference type="EMBL" id="JALKII010000001">
    <property type="protein sequence ID" value="MCK0536525.1"/>
    <property type="molecule type" value="Genomic_DNA"/>
</dbReference>
<dbReference type="Pfam" id="PF05768">
    <property type="entry name" value="Glrx-like"/>
    <property type="match status" value="1"/>
</dbReference>
<comment type="caution">
    <text evidence="1">The sequence shown here is derived from an EMBL/GenBank/DDBJ whole genome shotgun (WGS) entry which is preliminary data.</text>
</comment>
<protein>
    <submittedName>
        <fullName evidence="1">Glutaredoxin family protein</fullName>
    </submittedName>
</protein>
<name>A0ABT0E3Y7_9GAMM</name>
<gene>
    <name evidence="1" type="ORF">MU846_02260</name>
</gene>
<evidence type="ECO:0000313" key="2">
    <source>
        <dbReference type="Proteomes" id="UP001165524"/>
    </source>
</evidence>
<reference evidence="1" key="1">
    <citation type="submission" date="2022-04" db="EMBL/GenBank/DDBJ databases">
        <title>Alcanivorax sp. CY1518 draft genome sequence.</title>
        <authorList>
            <person name="Zhao G."/>
            <person name="An M."/>
        </authorList>
    </citation>
    <scope>NUCLEOTIDE SEQUENCE</scope>
    <source>
        <strain evidence="1">CY1518</strain>
    </source>
</reference>
<sequence>MVRIELLTTLGCHLCEQADVLLRQAAPFATVEKVDIAEDDELIARYGERIPVLRFQGRELAWPFGLLDIREYLLAEN</sequence>
<proteinExistence type="predicted"/>
<dbReference type="Gene3D" id="3.40.30.10">
    <property type="entry name" value="Glutaredoxin"/>
    <property type="match status" value="1"/>
</dbReference>
<evidence type="ECO:0000313" key="1">
    <source>
        <dbReference type="EMBL" id="MCK0536525.1"/>
    </source>
</evidence>